<gene>
    <name evidence="2" type="ORF">NDU88_004413</name>
</gene>
<feature type="region of interest" description="Disordered" evidence="1">
    <location>
        <begin position="135"/>
        <end position="161"/>
    </location>
</feature>
<dbReference type="Proteomes" id="UP001066276">
    <property type="component" value="Chromosome 9"/>
</dbReference>
<comment type="caution">
    <text evidence="2">The sequence shown here is derived from an EMBL/GenBank/DDBJ whole genome shotgun (WGS) entry which is preliminary data.</text>
</comment>
<name>A0AAV7MTE3_PLEWA</name>
<accession>A0AAV7MTE3</accession>
<feature type="compositionally biased region" description="Polar residues" evidence="1">
    <location>
        <begin position="151"/>
        <end position="161"/>
    </location>
</feature>
<sequence>MSAGLGGHDGVIEAIGIIEDPRGRAARGDAVVSAGRLRNRMPALDTRMGANVDRIGGERERLSVTCGTRHWTRGERGSNYRGRRLRALRAATGRSRPSGSERIRAVAWRRPQRDAVISAGRMRNLKPAPHAPMWADAERIGGMKRARRARGTTSTEWPRSA</sequence>
<evidence type="ECO:0000256" key="1">
    <source>
        <dbReference type="SAM" id="MobiDB-lite"/>
    </source>
</evidence>
<organism evidence="2 3">
    <name type="scientific">Pleurodeles waltl</name>
    <name type="common">Iberian ribbed newt</name>
    <dbReference type="NCBI Taxonomy" id="8319"/>
    <lineage>
        <taxon>Eukaryota</taxon>
        <taxon>Metazoa</taxon>
        <taxon>Chordata</taxon>
        <taxon>Craniata</taxon>
        <taxon>Vertebrata</taxon>
        <taxon>Euteleostomi</taxon>
        <taxon>Amphibia</taxon>
        <taxon>Batrachia</taxon>
        <taxon>Caudata</taxon>
        <taxon>Salamandroidea</taxon>
        <taxon>Salamandridae</taxon>
        <taxon>Pleurodelinae</taxon>
        <taxon>Pleurodeles</taxon>
    </lineage>
</organism>
<dbReference type="AlphaFoldDB" id="A0AAV7MTE3"/>
<evidence type="ECO:0000313" key="3">
    <source>
        <dbReference type="Proteomes" id="UP001066276"/>
    </source>
</evidence>
<proteinExistence type="predicted"/>
<keyword evidence="3" id="KW-1185">Reference proteome</keyword>
<reference evidence="2" key="1">
    <citation type="journal article" date="2022" name="bioRxiv">
        <title>Sequencing and chromosome-scale assembly of the giantPleurodeles waltlgenome.</title>
        <authorList>
            <person name="Brown T."/>
            <person name="Elewa A."/>
            <person name="Iarovenko S."/>
            <person name="Subramanian E."/>
            <person name="Araus A.J."/>
            <person name="Petzold A."/>
            <person name="Susuki M."/>
            <person name="Suzuki K.-i.T."/>
            <person name="Hayashi T."/>
            <person name="Toyoda A."/>
            <person name="Oliveira C."/>
            <person name="Osipova E."/>
            <person name="Leigh N.D."/>
            <person name="Simon A."/>
            <person name="Yun M.H."/>
        </authorList>
    </citation>
    <scope>NUCLEOTIDE SEQUENCE</scope>
    <source>
        <strain evidence="2">20211129_DDA</strain>
        <tissue evidence="2">Liver</tissue>
    </source>
</reference>
<protein>
    <submittedName>
        <fullName evidence="2">Uncharacterized protein</fullName>
    </submittedName>
</protein>
<evidence type="ECO:0000313" key="2">
    <source>
        <dbReference type="EMBL" id="KAJ1107016.1"/>
    </source>
</evidence>
<dbReference type="EMBL" id="JANPWB010000013">
    <property type="protein sequence ID" value="KAJ1107016.1"/>
    <property type="molecule type" value="Genomic_DNA"/>
</dbReference>